<dbReference type="EMBL" id="FOEG01000003">
    <property type="protein sequence ID" value="SEO78725.1"/>
    <property type="molecule type" value="Genomic_DNA"/>
</dbReference>
<dbReference type="Proteomes" id="UP000199657">
    <property type="component" value="Unassembled WGS sequence"/>
</dbReference>
<evidence type="ECO:0000256" key="4">
    <source>
        <dbReference type="ARBA" id="ARBA00023163"/>
    </source>
</evidence>
<evidence type="ECO:0000313" key="7">
    <source>
        <dbReference type="Proteomes" id="UP000199657"/>
    </source>
</evidence>
<dbReference type="Pfam" id="PF00126">
    <property type="entry name" value="HTH_1"/>
    <property type="match status" value="1"/>
</dbReference>
<dbReference type="PANTHER" id="PTHR30419:SF8">
    <property type="entry name" value="NITROGEN ASSIMILATION TRANSCRIPTIONAL ACTIVATOR-RELATED"/>
    <property type="match status" value="1"/>
</dbReference>
<dbReference type="Pfam" id="PF03466">
    <property type="entry name" value="LysR_substrate"/>
    <property type="match status" value="1"/>
</dbReference>
<dbReference type="SUPFAM" id="SSF46785">
    <property type="entry name" value="Winged helix' DNA-binding domain"/>
    <property type="match status" value="1"/>
</dbReference>
<evidence type="ECO:0000256" key="2">
    <source>
        <dbReference type="ARBA" id="ARBA00023015"/>
    </source>
</evidence>
<dbReference type="PRINTS" id="PR00039">
    <property type="entry name" value="HTHLYSR"/>
</dbReference>
<dbReference type="SUPFAM" id="SSF53850">
    <property type="entry name" value="Periplasmic binding protein-like II"/>
    <property type="match status" value="1"/>
</dbReference>
<keyword evidence="4" id="KW-0804">Transcription</keyword>
<evidence type="ECO:0000259" key="5">
    <source>
        <dbReference type="PROSITE" id="PS50931"/>
    </source>
</evidence>
<protein>
    <submittedName>
        <fullName evidence="6">DNA-binding transcriptional regulator, LysR family</fullName>
    </submittedName>
</protein>
<keyword evidence="3 6" id="KW-0238">DNA-binding</keyword>
<dbReference type="InterPro" id="IPR036388">
    <property type="entry name" value="WH-like_DNA-bd_sf"/>
</dbReference>
<dbReference type="GO" id="GO:0003677">
    <property type="term" value="F:DNA binding"/>
    <property type="evidence" value="ECO:0007669"/>
    <property type="project" value="UniProtKB-KW"/>
</dbReference>
<dbReference type="RefSeq" id="WP_091641993.1">
    <property type="nucleotide sequence ID" value="NZ_FOEG01000003.1"/>
</dbReference>
<comment type="similarity">
    <text evidence="1">Belongs to the LysR transcriptional regulatory family.</text>
</comment>
<sequence length="298" mass="32627">MIDLKVSQIRYFLLVAEHGGFHAAAEHAHRTQPAISQAVRELERKLGEPLLEKGGKVQLTPYGEQAMPMLQGLVDHHDRVGEELQRLAHHEVGLLHIATVPSVASRLLPGLLEAFIRDHPGLDVTVQDGSADSVMALVKARQVDFGITSALGPLEEFRVEPVYHDRIGVVFRDDHPLATATGALAWEALRPYKLIRNGTSRLLEHTEAAPLLAGSQLYVSNMISLLALLEAGMGITTLPRLALPPDHPRLRFRPLGRPQVEREISIVRPARRSLSPAAALLERAVLEASAGWQSADTP</sequence>
<evidence type="ECO:0000256" key="1">
    <source>
        <dbReference type="ARBA" id="ARBA00009437"/>
    </source>
</evidence>
<reference evidence="6 7" key="1">
    <citation type="submission" date="2016-10" db="EMBL/GenBank/DDBJ databases">
        <authorList>
            <person name="de Groot N.N."/>
        </authorList>
    </citation>
    <scope>NUCLEOTIDE SEQUENCE [LARGE SCALE GENOMIC DNA]</scope>
    <source>
        <strain evidence="6 7">CGMCC 1.6291</strain>
    </source>
</reference>
<dbReference type="STRING" id="406100.SAMN04488052_1037"/>
<dbReference type="InterPro" id="IPR036390">
    <property type="entry name" value="WH_DNA-bd_sf"/>
</dbReference>
<evidence type="ECO:0000313" key="6">
    <source>
        <dbReference type="EMBL" id="SEO78725.1"/>
    </source>
</evidence>
<gene>
    <name evidence="6" type="ORF">SAMN04488052_1037</name>
</gene>
<accession>A0A1H8SJJ0</accession>
<dbReference type="AlphaFoldDB" id="A0A1H8SJJ0"/>
<dbReference type="PANTHER" id="PTHR30419">
    <property type="entry name" value="HTH-TYPE TRANSCRIPTIONAL REGULATOR YBHD"/>
    <property type="match status" value="1"/>
</dbReference>
<keyword evidence="2" id="KW-0805">Transcription regulation</keyword>
<dbReference type="Gene3D" id="3.40.190.10">
    <property type="entry name" value="Periplasmic binding protein-like II"/>
    <property type="match status" value="2"/>
</dbReference>
<keyword evidence="7" id="KW-1185">Reference proteome</keyword>
<organism evidence="6 7">
    <name type="scientific">Aquisalimonas asiatica</name>
    <dbReference type="NCBI Taxonomy" id="406100"/>
    <lineage>
        <taxon>Bacteria</taxon>
        <taxon>Pseudomonadati</taxon>
        <taxon>Pseudomonadota</taxon>
        <taxon>Gammaproteobacteria</taxon>
        <taxon>Chromatiales</taxon>
        <taxon>Ectothiorhodospiraceae</taxon>
        <taxon>Aquisalimonas</taxon>
    </lineage>
</organism>
<feature type="domain" description="HTH lysR-type" evidence="5">
    <location>
        <begin position="4"/>
        <end position="60"/>
    </location>
</feature>
<dbReference type="OrthoDB" id="8437302at2"/>
<dbReference type="InterPro" id="IPR005119">
    <property type="entry name" value="LysR_subst-bd"/>
</dbReference>
<dbReference type="InterPro" id="IPR050950">
    <property type="entry name" value="HTH-type_LysR_regulators"/>
</dbReference>
<dbReference type="InterPro" id="IPR000847">
    <property type="entry name" value="LysR_HTH_N"/>
</dbReference>
<evidence type="ECO:0000256" key="3">
    <source>
        <dbReference type="ARBA" id="ARBA00023125"/>
    </source>
</evidence>
<dbReference type="GO" id="GO:0005829">
    <property type="term" value="C:cytosol"/>
    <property type="evidence" value="ECO:0007669"/>
    <property type="project" value="TreeGrafter"/>
</dbReference>
<dbReference type="PROSITE" id="PS50931">
    <property type="entry name" value="HTH_LYSR"/>
    <property type="match status" value="1"/>
</dbReference>
<dbReference type="CDD" id="cd08440">
    <property type="entry name" value="PBP2_LTTR_like_4"/>
    <property type="match status" value="1"/>
</dbReference>
<dbReference type="GO" id="GO:0003700">
    <property type="term" value="F:DNA-binding transcription factor activity"/>
    <property type="evidence" value="ECO:0007669"/>
    <property type="project" value="InterPro"/>
</dbReference>
<proteinExistence type="inferred from homology"/>
<dbReference type="Gene3D" id="1.10.10.10">
    <property type="entry name" value="Winged helix-like DNA-binding domain superfamily/Winged helix DNA-binding domain"/>
    <property type="match status" value="1"/>
</dbReference>
<name>A0A1H8SJJ0_9GAMM</name>